<evidence type="ECO:0000256" key="1">
    <source>
        <dbReference type="SAM" id="MobiDB-lite"/>
    </source>
</evidence>
<sequence length="164" mass="19498">VENNEELTTILDDVLSSCQEIPFMTIDSEGLTEKINGIYRYILRLYDRLINSQKALVTLIGIQVFFDILISDRKTLDECEEKLGLTIQTMISILLWKKPILFNILEWMWERITEKFETRDEILKWKYREKIGVKSENVFKKKDTVKAPEKREKDLEEKEYLGTN</sequence>
<reference evidence="2" key="1">
    <citation type="submission" date="2022-08" db="EMBL/GenBank/DDBJ databases">
        <authorList>
            <person name="Kallberg Y."/>
            <person name="Tangrot J."/>
            <person name="Rosling A."/>
        </authorList>
    </citation>
    <scope>NUCLEOTIDE SEQUENCE</scope>
    <source>
        <strain evidence="2">Wild A</strain>
    </source>
</reference>
<feature type="region of interest" description="Disordered" evidence="1">
    <location>
        <begin position="142"/>
        <end position="164"/>
    </location>
</feature>
<dbReference type="EMBL" id="CAMKVN010010846">
    <property type="protein sequence ID" value="CAI2194399.1"/>
    <property type="molecule type" value="Genomic_DNA"/>
</dbReference>
<evidence type="ECO:0000313" key="2">
    <source>
        <dbReference type="EMBL" id="CAI2194399.1"/>
    </source>
</evidence>
<keyword evidence="3" id="KW-1185">Reference proteome</keyword>
<dbReference type="Proteomes" id="UP001153678">
    <property type="component" value="Unassembled WGS sequence"/>
</dbReference>
<gene>
    <name evidence="2" type="ORF">FWILDA_LOCUS16558</name>
</gene>
<dbReference type="AlphaFoldDB" id="A0A9W4T8N2"/>
<protein>
    <submittedName>
        <fullName evidence="2">846_t:CDS:1</fullName>
    </submittedName>
</protein>
<comment type="caution">
    <text evidence="2">The sequence shown here is derived from an EMBL/GenBank/DDBJ whole genome shotgun (WGS) entry which is preliminary data.</text>
</comment>
<accession>A0A9W4T8N2</accession>
<name>A0A9W4T8N2_9GLOM</name>
<organism evidence="2 3">
    <name type="scientific">Funneliformis geosporum</name>
    <dbReference type="NCBI Taxonomy" id="1117311"/>
    <lineage>
        <taxon>Eukaryota</taxon>
        <taxon>Fungi</taxon>
        <taxon>Fungi incertae sedis</taxon>
        <taxon>Mucoromycota</taxon>
        <taxon>Glomeromycotina</taxon>
        <taxon>Glomeromycetes</taxon>
        <taxon>Glomerales</taxon>
        <taxon>Glomeraceae</taxon>
        <taxon>Funneliformis</taxon>
    </lineage>
</organism>
<dbReference type="OrthoDB" id="2406877at2759"/>
<feature type="non-terminal residue" evidence="2">
    <location>
        <position position="164"/>
    </location>
</feature>
<proteinExistence type="predicted"/>
<evidence type="ECO:0000313" key="3">
    <source>
        <dbReference type="Proteomes" id="UP001153678"/>
    </source>
</evidence>